<dbReference type="RefSeq" id="WP_327093643.1">
    <property type="nucleotide sequence ID" value="NZ_CP109149.1"/>
</dbReference>
<dbReference type="Proteomes" id="UP001432062">
    <property type="component" value="Chromosome"/>
</dbReference>
<organism evidence="1 2">
    <name type="scientific">Nocardia vinacea</name>
    <dbReference type="NCBI Taxonomy" id="96468"/>
    <lineage>
        <taxon>Bacteria</taxon>
        <taxon>Bacillati</taxon>
        <taxon>Actinomycetota</taxon>
        <taxon>Actinomycetes</taxon>
        <taxon>Mycobacteriales</taxon>
        <taxon>Nocardiaceae</taxon>
        <taxon>Nocardia</taxon>
    </lineage>
</organism>
<name>A0ABZ1Z4C9_9NOCA</name>
<sequence length="143" mass="15975">MTTRAEIEAYLVEYQEALSAFDAQRSVAQWGAPGTMVSDAFVGTVATTAEMAEGLEQSYPLYQSLGLASVDHTVLEHVDLSERITRIHVRWHFYDIEGNLLTDSDYEYLLRRDDDGQLRAYVAVAIDEMDKIAELAAAKGIQL</sequence>
<protein>
    <recommendedName>
        <fullName evidence="3">SnoaL-like domain-containing protein</fullName>
    </recommendedName>
</protein>
<evidence type="ECO:0008006" key="3">
    <source>
        <dbReference type="Google" id="ProtNLM"/>
    </source>
</evidence>
<gene>
    <name evidence="1" type="ORF">OG563_12000</name>
</gene>
<evidence type="ECO:0000313" key="1">
    <source>
        <dbReference type="EMBL" id="WUV48844.1"/>
    </source>
</evidence>
<evidence type="ECO:0000313" key="2">
    <source>
        <dbReference type="Proteomes" id="UP001432062"/>
    </source>
</evidence>
<dbReference type="InterPro" id="IPR032710">
    <property type="entry name" value="NTF2-like_dom_sf"/>
</dbReference>
<proteinExistence type="predicted"/>
<accession>A0ABZ1Z4C9</accession>
<keyword evidence="2" id="KW-1185">Reference proteome</keyword>
<reference evidence="1" key="1">
    <citation type="submission" date="2022-10" db="EMBL/GenBank/DDBJ databases">
        <title>The complete genomes of actinobacterial strains from the NBC collection.</title>
        <authorList>
            <person name="Joergensen T.S."/>
            <person name="Alvarez Arevalo M."/>
            <person name="Sterndorff E.B."/>
            <person name="Faurdal D."/>
            <person name="Vuksanovic O."/>
            <person name="Mourched A.-S."/>
            <person name="Charusanti P."/>
            <person name="Shaw S."/>
            <person name="Blin K."/>
            <person name="Weber T."/>
        </authorList>
    </citation>
    <scope>NUCLEOTIDE SEQUENCE</scope>
    <source>
        <strain evidence="1">NBC_01482</strain>
    </source>
</reference>
<dbReference type="EMBL" id="CP109441">
    <property type="protein sequence ID" value="WUV48844.1"/>
    <property type="molecule type" value="Genomic_DNA"/>
</dbReference>
<dbReference type="SUPFAM" id="SSF54427">
    <property type="entry name" value="NTF2-like"/>
    <property type="match status" value="1"/>
</dbReference>